<evidence type="ECO:0000256" key="1">
    <source>
        <dbReference type="ARBA" id="ARBA00004651"/>
    </source>
</evidence>
<keyword evidence="2" id="KW-0813">Transport</keyword>
<evidence type="ECO:0000256" key="2">
    <source>
        <dbReference type="ARBA" id="ARBA00022448"/>
    </source>
</evidence>
<dbReference type="SUPFAM" id="SSF103473">
    <property type="entry name" value="MFS general substrate transporter"/>
    <property type="match status" value="1"/>
</dbReference>
<sequence>MTSALSEPTYRRLFAAQVVALLGTGLLTVALSLLAFDVAPTRAGEVLATAFTVKMVAYVAVAPLVTAVTSRWNPRAVMVGADAVRFAVALALPWVDQAWHVYVLIAVLQSASATFTPTFQAVIPVVLTSERQYTHGLSLSRLAYDLEAVLSPMIAAGLLLVMSYHGLFVGTASGFVLSAVLVLRSGLSAPGAPSGALFWSRATAGVAMFRSRRSLRTLFLLDLAAACAVATVLVGTVVVVREDLGRGPASVAVALAAFGAGSMVVALMTPRWLEHHTDLTSMLVGGGLCALLLIVAVPVVGDRGSWPVLLVVWCALGAASSMVLTPSGRIVNAAVSVAERPAAFAAHFSLSHACYLVAYPVAGWLGGLTSVAAATGVLGAAAALATGAAIVIRPR</sequence>
<dbReference type="InterPro" id="IPR011701">
    <property type="entry name" value="MFS"/>
</dbReference>
<evidence type="ECO:0000256" key="3">
    <source>
        <dbReference type="ARBA" id="ARBA00022475"/>
    </source>
</evidence>
<dbReference type="Pfam" id="PF07690">
    <property type="entry name" value="MFS_1"/>
    <property type="match status" value="1"/>
</dbReference>
<dbReference type="Gene3D" id="1.20.1250.20">
    <property type="entry name" value="MFS general substrate transporter like domains"/>
    <property type="match status" value="1"/>
</dbReference>
<dbReference type="AlphaFoldDB" id="E2SFP9"/>
<comment type="subcellular location">
    <subcellularLocation>
        <location evidence="1">Cell membrane</location>
        <topology evidence="1">Multi-pass membrane protein</topology>
    </subcellularLocation>
</comment>
<evidence type="ECO:0000256" key="6">
    <source>
        <dbReference type="ARBA" id="ARBA00023136"/>
    </source>
</evidence>
<feature type="transmembrane region" description="Helical" evidence="7">
    <location>
        <begin position="219"/>
        <end position="241"/>
    </location>
</feature>
<comment type="caution">
    <text evidence="8">The sequence shown here is derived from an EMBL/GenBank/DDBJ whole genome shotgun (WGS) entry which is preliminary data.</text>
</comment>
<keyword evidence="9" id="KW-1185">Reference proteome</keyword>
<evidence type="ECO:0000256" key="7">
    <source>
        <dbReference type="SAM" id="Phobius"/>
    </source>
</evidence>
<dbReference type="OrthoDB" id="4368225at2"/>
<feature type="transmembrane region" description="Helical" evidence="7">
    <location>
        <begin position="371"/>
        <end position="392"/>
    </location>
</feature>
<keyword evidence="3" id="KW-1003">Cell membrane</keyword>
<accession>E2SFP9</accession>
<evidence type="ECO:0000256" key="5">
    <source>
        <dbReference type="ARBA" id="ARBA00022989"/>
    </source>
</evidence>
<dbReference type="eggNOG" id="COG2814">
    <property type="taxonomic scope" value="Bacteria"/>
</dbReference>
<dbReference type="Proteomes" id="UP000003111">
    <property type="component" value="Unassembled WGS sequence"/>
</dbReference>
<organism evidence="8 9">
    <name type="scientific">Aeromicrobium marinum DSM 15272</name>
    <dbReference type="NCBI Taxonomy" id="585531"/>
    <lineage>
        <taxon>Bacteria</taxon>
        <taxon>Bacillati</taxon>
        <taxon>Actinomycetota</taxon>
        <taxon>Actinomycetes</taxon>
        <taxon>Propionibacteriales</taxon>
        <taxon>Nocardioidaceae</taxon>
        <taxon>Aeromicrobium</taxon>
    </lineage>
</organism>
<name>E2SFP9_9ACTN</name>
<keyword evidence="4 7" id="KW-0812">Transmembrane</keyword>
<keyword evidence="6 7" id="KW-0472">Membrane</keyword>
<dbReference type="CDD" id="cd06173">
    <property type="entry name" value="MFS_MefA_like"/>
    <property type="match status" value="1"/>
</dbReference>
<evidence type="ECO:0000313" key="8">
    <source>
        <dbReference type="EMBL" id="EFQ82016.1"/>
    </source>
</evidence>
<feature type="transmembrane region" description="Helical" evidence="7">
    <location>
        <begin position="12"/>
        <end position="34"/>
    </location>
</feature>
<protein>
    <submittedName>
        <fullName evidence="8">Transporter, major facilitator family protein</fullName>
    </submittedName>
</protein>
<dbReference type="STRING" id="585531.HMPREF0063_12858"/>
<feature type="transmembrane region" description="Helical" evidence="7">
    <location>
        <begin position="247"/>
        <end position="267"/>
    </location>
</feature>
<dbReference type="HOGENOM" id="CLU_034180_7_1_11"/>
<reference evidence="8" key="1">
    <citation type="submission" date="2010-08" db="EMBL/GenBank/DDBJ databases">
        <authorList>
            <person name="Muzny D."/>
            <person name="Qin X."/>
            <person name="Buhay C."/>
            <person name="Dugan-Rocha S."/>
            <person name="Ding Y."/>
            <person name="Chen G."/>
            <person name="Hawes A."/>
            <person name="Holder M."/>
            <person name="Jhangiani S."/>
            <person name="Johnson A."/>
            <person name="Khan Z."/>
            <person name="Li Z."/>
            <person name="Liu W."/>
            <person name="Liu X."/>
            <person name="Perez L."/>
            <person name="Shen H."/>
            <person name="Wang Q."/>
            <person name="Watt J."/>
            <person name="Xi L."/>
            <person name="Xin Y."/>
            <person name="Zhou J."/>
            <person name="Deng J."/>
            <person name="Jiang H."/>
            <person name="Liu Y."/>
            <person name="Qu J."/>
            <person name="Song X.-Z."/>
            <person name="Zhang L."/>
            <person name="Villasana D."/>
            <person name="Johnson A."/>
            <person name="Liu J."/>
            <person name="Liyanage D."/>
            <person name="Lorensuhewa L."/>
            <person name="Robinson T."/>
            <person name="Song A."/>
            <person name="Song B.-B."/>
            <person name="Dinh H."/>
            <person name="Thornton R."/>
            <person name="Coyle M."/>
            <person name="Francisco L."/>
            <person name="Jackson L."/>
            <person name="Javaid M."/>
            <person name="Korchina V."/>
            <person name="Kovar C."/>
            <person name="Mata R."/>
            <person name="Mathew T."/>
            <person name="Ngo R."/>
            <person name="Nguyen L."/>
            <person name="Nguyen N."/>
            <person name="Okwuonu G."/>
            <person name="Ongeri F."/>
            <person name="Pham C."/>
            <person name="Simmons D."/>
            <person name="Wilczek-Boney K."/>
            <person name="Hale W."/>
            <person name="Jakkamsetti A."/>
            <person name="Pham P."/>
            <person name="Ruth R."/>
            <person name="San Lucas F."/>
            <person name="Warren J."/>
            <person name="Zhang J."/>
            <person name="Zhao Z."/>
            <person name="Zhou C."/>
            <person name="Zhu D."/>
            <person name="Lee S."/>
            <person name="Bess C."/>
            <person name="Blankenburg K."/>
            <person name="Forbes L."/>
            <person name="Fu Q."/>
            <person name="Gubbala S."/>
            <person name="Hirani K."/>
            <person name="Jayaseelan J.C."/>
            <person name="Lara F."/>
            <person name="Munidasa M."/>
            <person name="Palculict T."/>
            <person name="Patil S."/>
            <person name="Pu L.-L."/>
            <person name="Saada N."/>
            <person name="Tang L."/>
            <person name="Weissenberger G."/>
            <person name="Zhu Y."/>
            <person name="Hemphill L."/>
            <person name="Shang Y."/>
            <person name="Youmans B."/>
            <person name="Ayvaz T."/>
            <person name="Ross M."/>
            <person name="Santibanez J."/>
            <person name="Aqrawi P."/>
            <person name="Gross S."/>
            <person name="Joshi V."/>
            <person name="Fowler G."/>
            <person name="Nazareth L."/>
            <person name="Reid J."/>
            <person name="Worley K."/>
            <person name="Petrosino J."/>
            <person name="Highlander S."/>
            <person name="Gibbs R."/>
        </authorList>
    </citation>
    <scope>NUCLEOTIDE SEQUENCE [LARGE SCALE GENOMIC DNA]</scope>
    <source>
        <strain evidence="8">DSM 15272</strain>
    </source>
</reference>
<feature type="transmembrane region" description="Helical" evidence="7">
    <location>
        <begin position="46"/>
        <end position="69"/>
    </location>
</feature>
<dbReference type="GO" id="GO:0005886">
    <property type="term" value="C:plasma membrane"/>
    <property type="evidence" value="ECO:0007669"/>
    <property type="project" value="UniProtKB-SubCell"/>
</dbReference>
<evidence type="ECO:0000313" key="9">
    <source>
        <dbReference type="Proteomes" id="UP000003111"/>
    </source>
</evidence>
<proteinExistence type="predicted"/>
<feature type="transmembrane region" description="Helical" evidence="7">
    <location>
        <begin position="344"/>
        <end position="365"/>
    </location>
</feature>
<dbReference type="GO" id="GO:0022857">
    <property type="term" value="F:transmembrane transporter activity"/>
    <property type="evidence" value="ECO:0007669"/>
    <property type="project" value="InterPro"/>
</dbReference>
<dbReference type="PANTHER" id="PTHR43266">
    <property type="entry name" value="MACROLIDE-EFFLUX PROTEIN"/>
    <property type="match status" value="1"/>
</dbReference>
<feature type="transmembrane region" description="Helical" evidence="7">
    <location>
        <begin position="279"/>
        <end position="300"/>
    </location>
</feature>
<feature type="transmembrane region" description="Helical" evidence="7">
    <location>
        <begin position="306"/>
        <end position="324"/>
    </location>
</feature>
<dbReference type="PANTHER" id="PTHR43266:SF2">
    <property type="entry name" value="MAJOR FACILITATOR SUPERFAMILY (MFS) PROFILE DOMAIN-CONTAINING PROTEIN"/>
    <property type="match status" value="1"/>
</dbReference>
<keyword evidence="5 7" id="KW-1133">Transmembrane helix</keyword>
<evidence type="ECO:0000256" key="4">
    <source>
        <dbReference type="ARBA" id="ARBA00022692"/>
    </source>
</evidence>
<dbReference type="EMBL" id="ACLF03000013">
    <property type="protein sequence ID" value="EFQ82016.1"/>
    <property type="molecule type" value="Genomic_DNA"/>
</dbReference>
<dbReference type="InterPro" id="IPR036259">
    <property type="entry name" value="MFS_trans_sf"/>
</dbReference>
<gene>
    <name evidence="8" type="ORF">HMPREF0063_12858</name>
</gene>